<dbReference type="Proteomes" id="UP000001661">
    <property type="component" value="Chromosome"/>
</dbReference>
<dbReference type="OrthoDB" id="9796303at2"/>
<dbReference type="HAMAP" id="MF_01507">
    <property type="entry name" value="UPF0297"/>
    <property type="match status" value="1"/>
</dbReference>
<evidence type="ECO:0000256" key="2">
    <source>
        <dbReference type="HAMAP-Rule" id="MF_01507"/>
    </source>
</evidence>
<proteinExistence type="inferred from homology"/>
<evidence type="ECO:0000313" key="3">
    <source>
        <dbReference type="EMBL" id="ADL11959.1"/>
    </source>
</evidence>
<reference evidence="3 4" key="1">
    <citation type="journal article" date="2010" name="Stand. Genomic Sci.">
        <title>Complete genome sequence of Acetohalobium arabaticum type strain (Z-7288).</title>
        <authorList>
            <person name="Sikorski J."/>
            <person name="Lapidus A."/>
            <person name="Chertkov O."/>
            <person name="Lucas S."/>
            <person name="Copeland A."/>
            <person name="Glavina Del Rio T."/>
            <person name="Nolan M."/>
            <person name="Tice H."/>
            <person name="Cheng J.F."/>
            <person name="Han C."/>
            <person name="Brambilla E."/>
            <person name="Pitluck S."/>
            <person name="Liolios K."/>
            <person name="Ivanova N."/>
            <person name="Mavromatis K."/>
            <person name="Mikhailova N."/>
            <person name="Pati A."/>
            <person name="Bruce D."/>
            <person name="Detter C."/>
            <person name="Tapia R."/>
            <person name="Goodwin L."/>
            <person name="Chen A."/>
            <person name="Palaniappan K."/>
            <person name="Land M."/>
            <person name="Hauser L."/>
            <person name="Chang Y.J."/>
            <person name="Jeffries C.D."/>
            <person name="Rohde M."/>
            <person name="Goker M."/>
            <person name="Spring S."/>
            <person name="Woyke T."/>
            <person name="Bristow J."/>
            <person name="Eisen J.A."/>
            <person name="Markowitz V."/>
            <person name="Hugenholtz P."/>
            <person name="Kyrpides N.C."/>
            <person name="Klenk H.P."/>
        </authorList>
    </citation>
    <scope>NUCLEOTIDE SEQUENCE [LARGE SCALE GENOMIC DNA]</scope>
    <source>
        <strain evidence="4">ATCC 49924 / DSM 5501 / Z-7288</strain>
    </source>
</reference>
<dbReference type="InterPro" id="IPR009309">
    <property type="entry name" value="IreB"/>
</dbReference>
<comment type="similarity">
    <text evidence="1 2">Belongs to the UPF0297 family.</text>
</comment>
<dbReference type="PANTHER" id="PTHR40067">
    <property type="entry name" value="UPF0297 PROTEIN YRZL"/>
    <property type="match status" value="1"/>
</dbReference>
<dbReference type="NCBIfam" id="NF003997">
    <property type="entry name" value="PRK05473.1"/>
    <property type="match status" value="1"/>
</dbReference>
<protein>
    <recommendedName>
        <fullName evidence="2">UPF0297 protein Acear_0412</fullName>
    </recommendedName>
</protein>
<dbReference type="EMBL" id="CP002105">
    <property type="protein sequence ID" value="ADL11959.1"/>
    <property type="molecule type" value="Genomic_DNA"/>
</dbReference>
<gene>
    <name evidence="3" type="ordered locus">Acear_0412</name>
</gene>
<organism evidence="3 4">
    <name type="scientific">Acetohalobium arabaticum (strain ATCC 49924 / DSM 5501 / Z-7288)</name>
    <dbReference type="NCBI Taxonomy" id="574087"/>
    <lineage>
        <taxon>Bacteria</taxon>
        <taxon>Bacillati</taxon>
        <taxon>Bacillota</taxon>
        <taxon>Clostridia</taxon>
        <taxon>Halanaerobiales</taxon>
        <taxon>Halobacteroidaceae</taxon>
        <taxon>Acetohalobium</taxon>
    </lineage>
</organism>
<dbReference type="STRING" id="574087.Acear_0412"/>
<evidence type="ECO:0000256" key="1">
    <source>
        <dbReference type="ARBA" id="ARBA00010888"/>
    </source>
</evidence>
<dbReference type="Pfam" id="PF06135">
    <property type="entry name" value="IreB"/>
    <property type="match status" value="1"/>
</dbReference>
<dbReference type="eggNOG" id="COG4472">
    <property type="taxonomic scope" value="Bacteria"/>
</dbReference>
<dbReference type="PIRSF" id="PIRSF037258">
    <property type="entry name" value="DUF965_bac"/>
    <property type="match status" value="1"/>
</dbReference>
<dbReference type="HOGENOM" id="CLU_162466_0_0_9"/>
<dbReference type="RefSeq" id="WP_013277405.1">
    <property type="nucleotide sequence ID" value="NC_014378.1"/>
</dbReference>
<dbReference type="KEGG" id="aar:Acear_0412"/>
<dbReference type="AlphaFoldDB" id="D9QUQ0"/>
<sequence length="87" mass="10250">MSRHDETMKFKVKKEEIKEVSEVLAEVYEALDEKGYNPINQIVGYILSGDPAYITSHQEARSKIRRFERDEIIEELVRNYLEDGKTE</sequence>
<name>D9QUQ0_ACEAZ</name>
<evidence type="ECO:0000313" key="4">
    <source>
        <dbReference type="Proteomes" id="UP000001661"/>
    </source>
</evidence>
<accession>D9QUQ0</accession>
<dbReference type="PANTHER" id="PTHR40067:SF1">
    <property type="entry name" value="UPF0297 PROTEIN YRZL"/>
    <property type="match status" value="1"/>
</dbReference>
<keyword evidence="4" id="KW-1185">Reference proteome</keyword>